<feature type="transmembrane region" description="Helical" evidence="1">
    <location>
        <begin position="105"/>
        <end position="123"/>
    </location>
</feature>
<organism evidence="2 3">
    <name type="scientific">Halogranum gelatinilyticum</name>
    <dbReference type="NCBI Taxonomy" id="660521"/>
    <lineage>
        <taxon>Archaea</taxon>
        <taxon>Methanobacteriati</taxon>
        <taxon>Methanobacteriota</taxon>
        <taxon>Stenosarchaea group</taxon>
        <taxon>Halobacteria</taxon>
        <taxon>Halobacteriales</taxon>
        <taxon>Haloferacaceae</taxon>
    </lineage>
</organism>
<keyword evidence="1" id="KW-0812">Transmembrane</keyword>
<name>A0A1G9UT69_9EURY</name>
<dbReference type="EMBL" id="FNHL01000002">
    <property type="protein sequence ID" value="SDM63102.1"/>
    <property type="molecule type" value="Genomic_DNA"/>
</dbReference>
<keyword evidence="1" id="KW-0472">Membrane</keyword>
<dbReference type="Proteomes" id="UP000199451">
    <property type="component" value="Unassembled WGS sequence"/>
</dbReference>
<feature type="transmembrane region" description="Helical" evidence="1">
    <location>
        <begin position="20"/>
        <end position="42"/>
    </location>
</feature>
<protein>
    <submittedName>
        <fullName evidence="2">Hypothetical membrane protein</fullName>
    </submittedName>
</protein>
<accession>A0A1G9UT69</accession>
<keyword evidence="3" id="KW-1185">Reference proteome</keyword>
<feature type="transmembrane region" description="Helical" evidence="1">
    <location>
        <begin position="198"/>
        <end position="216"/>
    </location>
</feature>
<dbReference type="AlphaFoldDB" id="A0A1G9UT69"/>
<dbReference type="RefSeq" id="WP_089697598.1">
    <property type="nucleotide sequence ID" value="NZ_FNHL01000002.1"/>
</dbReference>
<evidence type="ECO:0000256" key="1">
    <source>
        <dbReference type="SAM" id="Phobius"/>
    </source>
</evidence>
<evidence type="ECO:0000313" key="3">
    <source>
        <dbReference type="Proteomes" id="UP000199451"/>
    </source>
</evidence>
<evidence type="ECO:0000313" key="2">
    <source>
        <dbReference type="EMBL" id="SDM63102.1"/>
    </source>
</evidence>
<dbReference type="Pfam" id="PF06197">
    <property type="entry name" value="DUF998"/>
    <property type="match status" value="1"/>
</dbReference>
<feature type="transmembrane region" description="Helical" evidence="1">
    <location>
        <begin position="162"/>
        <end position="186"/>
    </location>
</feature>
<keyword evidence="1" id="KW-1133">Transmembrane helix</keyword>
<dbReference type="OrthoDB" id="46160at2157"/>
<gene>
    <name evidence="2" type="ORF">SAMN04487949_2329</name>
</gene>
<sequence>MSTTTRRRGEYSLRTRLAGVDSSFVAGALFFGFAVVAMMGIITAEAFYPGYNAGVQEISDLGATRPPDSVILQPSATIFNTTMLVSGLLVVGGTYFVHRAFGDRAMTAVLALLGIGLLGVGVFDGSEAPMHGLAAMLTFVAGGASAIIAARLIRTPFRYVSVAIGAFVLLLIASLIGFGVAGVVHPMAPLGAGGIERYVAYPTLLWFLGFAGYLMAPSAELEPATAEPTSATADGE</sequence>
<dbReference type="STRING" id="660521.SAMN04487949_2329"/>
<proteinExistence type="predicted"/>
<reference evidence="3" key="1">
    <citation type="submission" date="2016-10" db="EMBL/GenBank/DDBJ databases">
        <authorList>
            <person name="Varghese N."/>
            <person name="Submissions S."/>
        </authorList>
    </citation>
    <scope>NUCLEOTIDE SEQUENCE [LARGE SCALE GENOMIC DNA]</scope>
    <source>
        <strain evidence="3">CGMCC 1.10119</strain>
    </source>
</reference>
<feature type="transmembrane region" description="Helical" evidence="1">
    <location>
        <begin position="129"/>
        <end position="150"/>
    </location>
</feature>
<feature type="transmembrane region" description="Helical" evidence="1">
    <location>
        <begin position="78"/>
        <end position="98"/>
    </location>
</feature>
<dbReference type="InterPro" id="IPR009339">
    <property type="entry name" value="DUF998"/>
</dbReference>